<dbReference type="AlphaFoldDB" id="A0A143YJC9"/>
<dbReference type="RefSeq" id="WP_087032793.1">
    <property type="nucleotide sequence ID" value="NZ_FJNE01000003.1"/>
</dbReference>
<accession>A0A143YJC9</accession>
<dbReference type="PANTHER" id="PTHR10772">
    <property type="entry name" value="10 KDA HEAT SHOCK PROTEIN"/>
    <property type="match status" value="1"/>
</dbReference>
<keyword evidence="3" id="KW-0963">Cytoplasm</keyword>
<keyword evidence="6" id="KW-1185">Reference proteome</keyword>
<protein>
    <recommendedName>
        <fullName evidence="3">Co-chaperonin GroES</fullName>
    </recommendedName>
    <alternativeName>
        <fullName evidence="3">10 kDa chaperonin</fullName>
    </alternativeName>
    <alternativeName>
        <fullName evidence="3">Chaperonin-10</fullName>
        <shortName evidence="3">Cpn10</shortName>
    </alternativeName>
</protein>
<evidence type="ECO:0000256" key="1">
    <source>
        <dbReference type="ARBA" id="ARBA00006975"/>
    </source>
</evidence>
<dbReference type="Gene3D" id="2.30.33.40">
    <property type="entry name" value="GroES chaperonin"/>
    <property type="match status" value="1"/>
</dbReference>
<dbReference type="GO" id="GO:0051082">
    <property type="term" value="F:unfolded protein binding"/>
    <property type="evidence" value="ECO:0007669"/>
    <property type="project" value="TreeGrafter"/>
</dbReference>
<dbReference type="PROSITE" id="PS00681">
    <property type="entry name" value="CHAPERONINS_CPN10"/>
    <property type="match status" value="1"/>
</dbReference>
<dbReference type="EMBL" id="FJNE01000003">
    <property type="protein sequence ID" value="CZQ91164.1"/>
    <property type="molecule type" value="Genomic_DNA"/>
</dbReference>
<dbReference type="NCBIfam" id="NF001534">
    <property type="entry name" value="PRK00364.2-5"/>
    <property type="match status" value="1"/>
</dbReference>
<dbReference type="InterPro" id="IPR011032">
    <property type="entry name" value="GroES-like_sf"/>
</dbReference>
<comment type="function">
    <text evidence="3 4">Together with the chaperonin GroEL, plays an essential role in assisting protein folding. The GroEL-GroES system forms a nano-cage that allows encapsulation of the non-native substrate proteins and provides a physical environment optimized to promote and accelerate protein folding. GroES binds to the apical surface of the GroEL ring, thereby capping the opening of the GroEL channel.</text>
</comment>
<dbReference type="NCBIfam" id="NF001531">
    <property type="entry name" value="PRK00364.2-2"/>
    <property type="match status" value="1"/>
</dbReference>
<keyword evidence="2 3" id="KW-0143">Chaperone</keyword>
<dbReference type="Proteomes" id="UP000242754">
    <property type="component" value="Unassembled WGS sequence"/>
</dbReference>
<evidence type="ECO:0000256" key="2">
    <source>
        <dbReference type="ARBA" id="ARBA00023186"/>
    </source>
</evidence>
<comment type="subcellular location">
    <subcellularLocation>
        <location evidence="3">Cytoplasm</location>
    </subcellularLocation>
</comment>
<dbReference type="InterPro" id="IPR020818">
    <property type="entry name" value="Chaperonin_GroES"/>
</dbReference>
<evidence type="ECO:0000313" key="6">
    <source>
        <dbReference type="Proteomes" id="UP000242754"/>
    </source>
</evidence>
<dbReference type="SUPFAM" id="SSF50129">
    <property type="entry name" value="GroES-like"/>
    <property type="match status" value="1"/>
</dbReference>
<dbReference type="GO" id="GO:0051087">
    <property type="term" value="F:protein-folding chaperone binding"/>
    <property type="evidence" value="ECO:0007669"/>
    <property type="project" value="TreeGrafter"/>
</dbReference>
<proteinExistence type="inferred from homology"/>
<dbReference type="GO" id="GO:0046872">
    <property type="term" value="F:metal ion binding"/>
    <property type="evidence" value="ECO:0007669"/>
    <property type="project" value="TreeGrafter"/>
</dbReference>
<dbReference type="Pfam" id="PF00166">
    <property type="entry name" value="Cpn10"/>
    <property type="match status" value="1"/>
</dbReference>
<dbReference type="InterPro" id="IPR037124">
    <property type="entry name" value="Chaperonin_GroES_sf"/>
</dbReference>
<dbReference type="FunFam" id="2.30.33.40:FF:000001">
    <property type="entry name" value="10 kDa chaperonin"/>
    <property type="match status" value="1"/>
</dbReference>
<comment type="subunit">
    <text evidence="3">Heptamer of 7 subunits arranged in a ring. Interacts with the chaperonin GroEL.</text>
</comment>
<dbReference type="OrthoDB" id="9806791at2"/>
<dbReference type="SMART" id="SM00883">
    <property type="entry name" value="Cpn10"/>
    <property type="match status" value="1"/>
</dbReference>
<dbReference type="GO" id="GO:0044183">
    <property type="term" value="F:protein folding chaperone"/>
    <property type="evidence" value="ECO:0007669"/>
    <property type="project" value="InterPro"/>
</dbReference>
<name>A0A143YJC9_9LACT</name>
<dbReference type="GO" id="GO:0005524">
    <property type="term" value="F:ATP binding"/>
    <property type="evidence" value="ECO:0007669"/>
    <property type="project" value="InterPro"/>
</dbReference>
<dbReference type="NCBIfam" id="NF001533">
    <property type="entry name" value="PRK00364.2-4"/>
    <property type="match status" value="1"/>
</dbReference>
<dbReference type="HAMAP" id="MF_00580">
    <property type="entry name" value="CH10"/>
    <property type="match status" value="1"/>
</dbReference>
<reference evidence="5 6" key="1">
    <citation type="submission" date="2016-02" db="EMBL/GenBank/DDBJ databases">
        <authorList>
            <person name="Wen L."/>
            <person name="He K."/>
            <person name="Yang H."/>
        </authorList>
    </citation>
    <scope>NUCLEOTIDE SEQUENCE [LARGE SCALE GENOMIC DNA]</scope>
    <source>
        <strain evidence="5">Trichococcus palustris</strain>
    </source>
</reference>
<gene>
    <name evidence="3" type="primary">groES</name>
    <name evidence="3" type="synonym">groS</name>
    <name evidence="5" type="ORF">Tpal_1367</name>
</gene>
<evidence type="ECO:0000256" key="4">
    <source>
        <dbReference type="RuleBase" id="RU000535"/>
    </source>
</evidence>
<evidence type="ECO:0000313" key="5">
    <source>
        <dbReference type="EMBL" id="CZQ91164.1"/>
    </source>
</evidence>
<dbReference type="InterPro" id="IPR018369">
    <property type="entry name" value="Chaprnonin_Cpn10_CS"/>
</dbReference>
<dbReference type="PRINTS" id="PR00297">
    <property type="entry name" value="CHAPERONIN10"/>
</dbReference>
<dbReference type="CDD" id="cd00320">
    <property type="entry name" value="cpn10"/>
    <property type="match status" value="1"/>
</dbReference>
<dbReference type="PANTHER" id="PTHR10772:SF58">
    <property type="entry name" value="CO-CHAPERONIN GROES"/>
    <property type="match status" value="1"/>
</dbReference>
<sequence length="94" mass="10016">MLKPLGNRVIVEVAKEEEKSVGGIVLASSAKEKSQTGVVVAVGAGRVTDNGTKIEMTVKIGDTVLFEKYAGTEVKHDGKEYLVIKESEIVAIID</sequence>
<dbReference type="GO" id="GO:0005737">
    <property type="term" value="C:cytoplasm"/>
    <property type="evidence" value="ECO:0007669"/>
    <property type="project" value="UniProtKB-SubCell"/>
</dbReference>
<evidence type="ECO:0000256" key="3">
    <source>
        <dbReference type="HAMAP-Rule" id="MF_00580"/>
    </source>
</evidence>
<dbReference type="STRING" id="140314.SAMN04488076_11453"/>
<comment type="similarity">
    <text evidence="1 3 4">Belongs to the GroES chaperonin family.</text>
</comment>
<organism evidence="5 6">
    <name type="scientific">Trichococcus palustris</name>
    <dbReference type="NCBI Taxonomy" id="140314"/>
    <lineage>
        <taxon>Bacteria</taxon>
        <taxon>Bacillati</taxon>
        <taxon>Bacillota</taxon>
        <taxon>Bacilli</taxon>
        <taxon>Lactobacillales</taxon>
        <taxon>Carnobacteriaceae</taxon>
        <taxon>Trichococcus</taxon>
    </lineage>
</organism>